<evidence type="ECO:0000313" key="2">
    <source>
        <dbReference type="EMBL" id="EAQ03123.1"/>
    </source>
</evidence>
<feature type="region of interest" description="Disordered" evidence="1">
    <location>
        <begin position="26"/>
        <end position="96"/>
    </location>
</feature>
<keyword evidence="3" id="KW-1185">Reference proteome</keyword>
<dbReference type="RefSeq" id="WP_009806877.1">
    <property type="nucleotide sequence ID" value="NZ_CH724131.1"/>
</dbReference>
<proteinExistence type="predicted"/>
<accession>A3TY89</accession>
<organism evidence="2 3">
    <name type="scientific">Pseudooceanicola batsensis (strain ATCC BAA-863 / DSM 15984 / KCTC 12145 / HTCC2597)</name>
    <name type="common">Oceanicola batsensis</name>
    <dbReference type="NCBI Taxonomy" id="252305"/>
    <lineage>
        <taxon>Bacteria</taxon>
        <taxon>Pseudomonadati</taxon>
        <taxon>Pseudomonadota</taxon>
        <taxon>Alphaproteobacteria</taxon>
        <taxon>Rhodobacterales</taxon>
        <taxon>Paracoccaceae</taxon>
        <taxon>Pseudooceanicola</taxon>
    </lineage>
</organism>
<feature type="compositionally biased region" description="Low complexity" evidence="1">
    <location>
        <begin position="79"/>
        <end position="96"/>
    </location>
</feature>
<protein>
    <submittedName>
        <fullName evidence="2">Uncharacterized protein</fullName>
    </submittedName>
</protein>
<comment type="caution">
    <text evidence="2">The sequence shown here is derived from an EMBL/GenBank/DDBJ whole genome shotgun (WGS) entry which is preliminary data.</text>
</comment>
<dbReference type="Proteomes" id="UP000004318">
    <property type="component" value="Unassembled WGS sequence"/>
</dbReference>
<evidence type="ECO:0000256" key="1">
    <source>
        <dbReference type="SAM" id="MobiDB-lite"/>
    </source>
</evidence>
<evidence type="ECO:0000313" key="3">
    <source>
        <dbReference type="Proteomes" id="UP000004318"/>
    </source>
</evidence>
<gene>
    <name evidence="2" type="ORF">OB2597_13303</name>
</gene>
<dbReference type="OrthoDB" id="7872079at2"/>
<dbReference type="HOGENOM" id="CLU_2356956_0_0_5"/>
<feature type="compositionally biased region" description="Basic and acidic residues" evidence="1">
    <location>
        <begin position="37"/>
        <end position="48"/>
    </location>
</feature>
<name>A3TY89_PSEBH</name>
<dbReference type="EMBL" id="AAMO01000005">
    <property type="protein sequence ID" value="EAQ03123.1"/>
    <property type="molecule type" value="Genomic_DNA"/>
</dbReference>
<sequence length="96" mass="10166">MPELIAAMDEEALAPLFFALERVATAPNRRPTAKHPLRPEIVDEMHLEADEEDRAAEKAAEAEGAADAKGTEKPARQVGATTATPEAEATGSSAEQ</sequence>
<dbReference type="eggNOG" id="ENOG502ZX96">
    <property type="taxonomic scope" value="Bacteria"/>
</dbReference>
<dbReference type="AlphaFoldDB" id="A3TY89"/>
<reference evidence="2 3" key="1">
    <citation type="journal article" date="2010" name="J. Bacteriol.">
        <title>Genome sequences of Oceanicola granulosus HTCC2516(T) and Oceanicola batsensis HTCC2597(TDelta).</title>
        <authorList>
            <person name="Thrash J.C."/>
            <person name="Cho J.C."/>
            <person name="Vergin K.L."/>
            <person name="Giovannoni S.J."/>
        </authorList>
    </citation>
    <scope>NUCLEOTIDE SEQUENCE [LARGE SCALE GENOMIC DNA]</scope>
    <source>
        <strain evidence="3">ATCC BAA-863 / DSM 15984 / KCTC 12145 / HTCC2597</strain>
    </source>
</reference>